<accession>A0A101I409</accession>
<keyword evidence="1" id="KW-0732">Signal</keyword>
<evidence type="ECO:0008006" key="4">
    <source>
        <dbReference type="Google" id="ProtNLM"/>
    </source>
</evidence>
<evidence type="ECO:0000313" key="2">
    <source>
        <dbReference type="EMBL" id="KUK87853.1"/>
    </source>
</evidence>
<protein>
    <recommendedName>
        <fullName evidence="4">PorV/PorQ family protein</fullName>
    </recommendedName>
</protein>
<reference evidence="3" key="1">
    <citation type="journal article" date="2015" name="MBio">
        <title>Genome-Resolved Metagenomic Analysis Reveals Roles for Candidate Phyla and Other Microbial Community Members in Biogeochemical Transformations in Oil Reservoirs.</title>
        <authorList>
            <person name="Hu P."/>
            <person name="Tom L."/>
            <person name="Singh A."/>
            <person name="Thomas B.C."/>
            <person name="Baker B.J."/>
            <person name="Piceno Y.M."/>
            <person name="Andersen G.L."/>
            <person name="Banfield J.F."/>
        </authorList>
    </citation>
    <scope>NUCLEOTIDE SEQUENCE [LARGE SCALE GENOMIC DNA]</scope>
</reference>
<dbReference type="NCBIfam" id="NF033709">
    <property type="entry name" value="PorV_fam"/>
    <property type="match status" value="1"/>
</dbReference>
<organism evidence="2 3">
    <name type="scientific">candidate division TA06 bacterium 34_109</name>
    <dbReference type="NCBI Taxonomy" id="1635277"/>
    <lineage>
        <taxon>Bacteria</taxon>
        <taxon>Bacteria division TA06</taxon>
    </lineage>
</organism>
<feature type="chain" id="PRO_5007097105" description="PorV/PorQ family protein" evidence="1">
    <location>
        <begin position="21"/>
        <end position="350"/>
    </location>
</feature>
<comment type="caution">
    <text evidence="2">The sequence shown here is derived from an EMBL/GenBank/DDBJ whole genome shotgun (WGS) entry which is preliminary data.</text>
</comment>
<evidence type="ECO:0000256" key="1">
    <source>
        <dbReference type="SAM" id="SignalP"/>
    </source>
</evidence>
<dbReference type="EMBL" id="LGGX01000002">
    <property type="protein sequence ID" value="KUK87853.1"/>
    <property type="molecule type" value="Genomic_DNA"/>
</dbReference>
<dbReference type="Gene3D" id="2.40.160.60">
    <property type="entry name" value="Outer membrane protein transport protein (OMPP1/FadL/TodX)"/>
    <property type="match status" value="1"/>
</dbReference>
<dbReference type="AlphaFoldDB" id="A0A101I409"/>
<dbReference type="Proteomes" id="UP000053467">
    <property type="component" value="Unassembled WGS sequence"/>
</dbReference>
<feature type="signal peptide" evidence="1">
    <location>
        <begin position="1"/>
        <end position="20"/>
    </location>
</feature>
<dbReference type="SUPFAM" id="SSF56935">
    <property type="entry name" value="Porins"/>
    <property type="match status" value="1"/>
</dbReference>
<sequence>MKKLLFIIISVTLLANFAYSFNEGTTGAQFLKILVGSKAAAMGGAFVSVADDPSALYYNPAGIAAMNKMGILLNYVKYPAEISYSYIGFVAPMGIMGSFGLQAGIMTMPQMEITTVEKPEGTGEYFSASSYLFGASYAKSFTDKLTSGITLKYIQEKIVDATSTIIAFDAGALYKTGFKSLRIGMSIRNFGSEGMFAGGTILTDNYPKWTDGQTPLNIYYKTDTYTLPMNFNFGLAYDILEGPTNFMTTTLEFQNPNDGTENVRFGMEYNLSKILFIRLGYIFNWEKFKYVLDNMDDLTQNEKIENLTAGIGFKYGFSGMDIGIDYSYTEMGLLSDNYMNGHRVTLTLSF</sequence>
<name>A0A101I409_UNCT6</name>
<gene>
    <name evidence="2" type="ORF">XE03_0372</name>
</gene>
<evidence type="ECO:0000313" key="3">
    <source>
        <dbReference type="Proteomes" id="UP000053467"/>
    </source>
</evidence>
<proteinExistence type="predicted"/>